<dbReference type="Gene3D" id="3.10.129.10">
    <property type="entry name" value="Hotdog Thioesterase"/>
    <property type="match status" value="1"/>
</dbReference>
<dbReference type="SUPFAM" id="SSF54637">
    <property type="entry name" value="Thioesterase/thiol ester dehydrase-isomerase"/>
    <property type="match status" value="1"/>
</dbReference>
<name>A0A6L3V5P2_9BACI</name>
<dbReference type="Proteomes" id="UP000481030">
    <property type="component" value="Unassembled WGS sequence"/>
</dbReference>
<proteinExistence type="predicted"/>
<dbReference type="RefSeq" id="WP_151536914.1">
    <property type="nucleotide sequence ID" value="NZ_WBOS01000017.1"/>
</dbReference>
<organism evidence="2 3">
    <name type="scientific">Cytobacillus depressus</name>
    <dbReference type="NCBI Taxonomy" id="1602942"/>
    <lineage>
        <taxon>Bacteria</taxon>
        <taxon>Bacillati</taxon>
        <taxon>Bacillota</taxon>
        <taxon>Bacilli</taxon>
        <taxon>Bacillales</taxon>
        <taxon>Bacillaceae</taxon>
        <taxon>Cytobacillus</taxon>
    </lineage>
</organism>
<reference evidence="2 3" key="1">
    <citation type="journal article" date="2016" name="Antonie Van Leeuwenhoek">
        <title>Bacillus depressus sp. nov., isolated from soil of a sunflower field.</title>
        <authorList>
            <person name="Wei X."/>
            <person name="Xin D."/>
            <person name="Xin Y."/>
            <person name="Zhang H."/>
            <person name="Wang T."/>
            <person name="Zhang J."/>
        </authorList>
    </citation>
    <scope>NUCLEOTIDE SEQUENCE [LARGE SCALE GENOMIC DNA]</scope>
    <source>
        <strain evidence="2 3">BZ1</strain>
    </source>
</reference>
<feature type="domain" description="Fluoroacetyl-CoA-specific thioesterase-like" evidence="1">
    <location>
        <begin position="17"/>
        <end position="119"/>
    </location>
</feature>
<evidence type="ECO:0000313" key="3">
    <source>
        <dbReference type="Proteomes" id="UP000481030"/>
    </source>
</evidence>
<dbReference type="PANTHER" id="PTHR36934">
    <property type="entry name" value="BLR0278 PROTEIN"/>
    <property type="match status" value="1"/>
</dbReference>
<sequence length="137" mass="15378">MKPGLHAGYSITIETEVTPEMFAQFEGEVVHRTYSTVTMIYHLEWASRQIILPFLEDDEEGMGVSVSAKHLAPAPQGSKLKIQAAFIEMKENQIITDVFVFMGSKLIGKGEVIQVILPKSKIDRLLGRQEIMKEDLS</sequence>
<comment type="caution">
    <text evidence="2">The sequence shown here is derived from an EMBL/GenBank/DDBJ whole genome shotgun (WGS) entry which is preliminary data.</text>
</comment>
<dbReference type="InterPro" id="IPR025540">
    <property type="entry name" value="FlK"/>
</dbReference>
<evidence type="ECO:0000259" key="1">
    <source>
        <dbReference type="Pfam" id="PF22636"/>
    </source>
</evidence>
<keyword evidence="3" id="KW-1185">Reference proteome</keyword>
<dbReference type="InterPro" id="IPR054485">
    <property type="entry name" value="FlK-like_dom"/>
</dbReference>
<dbReference type="InterPro" id="IPR029069">
    <property type="entry name" value="HotDog_dom_sf"/>
</dbReference>
<evidence type="ECO:0000313" key="2">
    <source>
        <dbReference type="EMBL" id="KAB2329793.1"/>
    </source>
</evidence>
<dbReference type="EMBL" id="WBOS01000017">
    <property type="protein sequence ID" value="KAB2329793.1"/>
    <property type="molecule type" value="Genomic_DNA"/>
</dbReference>
<protein>
    <submittedName>
        <fullName evidence="2">Thioesterase</fullName>
    </submittedName>
</protein>
<dbReference type="OrthoDB" id="6902891at2"/>
<dbReference type="AlphaFoldDB" id="A0A6L3V5P2"/>
<dbReference type="Pfam" id="PF22636">
    <property type="entry name" value="FlK"/>
    <property type="match status" value="1"/>
</dbReference>
<accession>A0A6L3V5P2</accession>
<gene>
    <name evidence="2" type="ORF">F7731_21875</name>
</gene>
<dbReference type="PANTHER" id="PTHR36934:SF1">
    <property type="entry name" value="THIOESTERASE DOMAIN-CONTAINING PROTEIN"/>
    <property type="match status" value="1"/>
</dbReference>